<dbReference type="InterPro" id="IPR046357">
    <property type="entry name" value="PPIase_dom_sf"/>
</dbReference>
<dbReference type="GO" id="GO:0003755">
    <property type="term" value="F:peptidyl-prolyl cis-trans isomerase activity"/>
    <property type="evidence" value="ECO:0007669"/>
    <property type="project" value="UniProtKB-UniRule"/>
</dbReference>
<dbReference type="PANTHER" id="PTHR47637:SF1">
    <property type="entry name" value="CHAPERONE SURA"/>
    <property type="match status" value="1"/>
</dbReference>
<dbReference type="EMBL" id="CP043046">
    <property type="protein sequence ID" value="QEI08127.1"/>
    <property type="molecule type" value="Genomic_DNA"/>
</dbReference>
<comment type="function">
    <text evidence="7">Chaperone involved in the correct folding and assembly of outer membrane proteins. Recognizes specific patterns of aromatic residues and the orientation of their side chains, which are found more frequently in integral outer membrane proteins. May act in both early periplasmic and late outer membrane-associated steps of protein maturation.</text>
</comment>
<keyword evidence="6 7" id="KW-0413">Isomerase</keyword>
<protein>
    <recommendedName>
        <fullName evidence="7">Chaperone SurA</fullName>
    </recommendedName>
    <alternativeName>
        <fullName evidence="7">Peptidyl-prolyl cis-trans isomerase SurA</fullName>
        <shortName evidence="7">PPIase SurA</shortName>
        <ecNumber evidence="7">5.2.1.8</ecNumber>
    </alternativeName>
    <alternativeName>
        <fullName evidence="7">Rotamase SurA</fullName>
    </alternativeName>
</protein>
<evidence type="ECO:0000256" key="3">
    <source>
        <dbReference type="ARBA" id="ARBA00022764"/>
    </source>
</evidence>
<keyword evidence="2 7" id="KW-0677">Repeat</keyword>
<dbReference type="GO" id="GO:0006457">
    <property type="term" value="P:protein folding"/>
    <property type="evidence" value="ECO:0007669"/>
    <property type="project" value="UniProtKB-UniRule"/>
</dbReference>
<proteinExistence type="inferred from homology"/>
<sequence length="506" mass="55188" precursor="true">MRSTSLTRLTRPAVSALLVTLMSSAAIPAMAQGLRMPGQDGGGAGGPSRPSLGSGSPVMVQPPTQQPQAPQPFTRLPAAPAAASSSSSRGPQLADEIVAIVNRDAITRRELDKRLQAARITLSRQNIALPPENVLQRQVLERMIVERTQLQEAADMGIRIDDAQLDRAVGRIAEQNRVTVNQMRDQLERDGVPFADYREDLRREIVMVRARERAVDSQVQVSEAEVDAALQDQAGQAGGGVSQLALAQILVRVPEGSSPDRIAALRAKAEGLRNQAAGPTDFARLAAASSDGEEALRGGDLGTRPSDRWPQLFTDAVARLNAGQVSEVIQSGNGFHILKLVDRKGSSGVPDVAPMPVQQTRARHILIRTTEVLNNDQVRQRLSDIRQRLVNGVSFADMARQYSNDGSAPQGGELGWLSPGETVPEFERVMDGLQLGQISEPVQSPFGWHLIQVEERRTQDVSAERQRVTTRQALRDRKIDQTYEDWARQLRDRAYVEIRLDPPAGG</sequence>
<gene>
    <name evidence="7" type="primary">surA</name>
    <name evidence="10" type="ORF">FXN63_21490</name>
</gene>
<feature type="domain" description="PpiC" evidence="9">
    <location>
        <begin position="241"/>
        <end position="342"/>
    </location>
</feature>
<dbReference type="Pfam" id="PF09312">
    <property type="entry name" value="SurA_N"/>
    <property type="match status" value="1"/>
</dbReference>
<keyword evidence="11" id="KW-1185">Reference proteome</keyword>
<dbReference type="KEGG" id="pacr:FXN63_21490"/>
<evidence type="ECO:0000259" key="9">
    <source>
        <dbReference type="PROSITE" id="PS50198"/>
    </source>
</evidence>
<dbReference type="InterPro" id="IPR050280">
    <property type="entry name" value="OMP_Chaperone_SurA"/>
</dbReference>
<evidence type="ECO:0000256" key="4">
    <source>
        <dbReference type="ARBA" id="ARBA00023110"/>
    </source>
</evidence>
<dbReference type="PANTHER" id="PTHR47637">
    <property type="entry name" value="CHAPERONE SURA"/>
    <property type="match status" value="1"/>
</dbReference>
<dbReference type="GO" id="GO:0043165">
    <property type="term" value="P:Gram-negative-bacterium-type cell outer membrane assembly"/>
    <property type="evidence" value="ECO:0007669"/>
    <property type="project" value="InterPro"/>
</dbReference>
<organism evidence="10 11">
    <name type="scientific">Pigmentiphaga aceris</name>
    <dbReference type="NCBI Taxonomy" id="1940612"/>
    <lineage>
        <taxon>Bacteria</taxon>
        <taxon>Pseudomonadati</taxon>
        <taxon>Pseudomonadota</taxon>
        <taxon>Betaproteobacteria</taxon>
        <taxon>Burkholderiales</taxon>
        <taxon>Alcaligenaceae</taxon>
        <taxon>Pigmentiphaga</taxon>
    </lineage>
</organism>
<dbReference type="Pfam" id="PF00639">
    <property type="entry name" value="Rotamase"/>
    <property type="match status" value="2"/>
</dbReference>
<accession>A0A5C0B688</accession>
<comment type="subcellular location">
    <subcellularLocation>
        <location evidence="7">Periplasm</location>
    </subcellularLocation>
    <text evidence="7">Is capable of associating with the outer membrane.</text>
</comment>
<dbReference type="PROSITE" id="PS50198">
    <property type="entry name" value="PPIC_PPIASE_2"/>
    <property type="match status" value="2"/>
</dbReference>
<dbReference type="InterPro" id="IPR023034">
    <property type="entry name" value="PPIase_SurA"/>
</dbReference>
<dbReference type="AlphaFoldDB" id="A0A5C0B688"/>
<dbReference type="Gene3D" id="3.10.50.40">
    <property type="match status" value="2"/>
</dbReference>
<dbReference type="HAMAP" id="MF_01183">
    <property type="entry name" value="Chaperone_SurA"/>
    <property type="match status" value="1"/>
</dbReference>
<dbReference type="GO" id="GO:0030288">
    <property type="term" value="C:outer membrane-bounded periplasmic space"/>
    <property type="evidence" value="ECO:0007669"/>
    <property type="project" value="InterPro"/>
</dbReference>
<feature type="signal peptide" evidence="7">
    <location>
        <begin position="1"/>
        <end position="31"/>
    </location>
</feature>
<dbReference type="EC" id="5.2.1.8" evidence="7"/>
<evidence type="ECO:0000256" key="2">
    <source>
        <dbReference type="ARBA" id="ARBA00022737"/>
    </source>
</evidence>
<dbReference type="GO" id="GO:0042277">
    <property type="term" value="F:peptide binding"/>
    <property type="evidence" value="ECO:0007669"/>
    <property type="project" value="InterPro"/>
</dbReference>
<dbReference type="InterPro" id="IPR027304">
    <property type="entry name" value="Trigger_fact/SurA_dom_sf"/>
</dbReference>
<keyword evidence="5 7" id="KW-0143">Chaperone</keyword>
<dbReference type="Proteomes" id="UP000325161">
    <property type="component" value="Chromosome"/>
</dbReference>
<evidence type="ECO:0000256" key="8">
    <source>
        <dbReference type="SAM" id="MobiDB-lite"/>
    </source>
</evidence>
<feature type="compositionally biased region" description="Low complexity" evidence="8">
    <location>
        <begin position="47"/>
        <end position="88"/>
    </location>
</feature>
<dbReference type="GO" id="GO:0051082">
    <property type="term" value="F:unfolded protein binding"/>
    <property type="evidence" value="ECO:0007669"/>
    <property type="project" value="UniProtKB-UniRule"/>
</dbReference>
<dbReference type="InterPro" id="IPR000297">
    <property type="entry name" value="PPIase_PpiC"/>
</dbReference>
<dbReference type="RefSeq" id="WP_148817400.1">
    <property type="nucleotide sequence ID" value="NZ_CP043046.1"/>
</dbReference>
<feature type="chain" id="PRO_5023573792" description="Chaperone SurA" evidence="7">
    <location>
        <begin position="32"/>
        <end position="506"/>
    </location>
</feature>
<comment type="catalytic activity">
    <reaction evidence="7">
        <text>[protein]-peptidylproline (omega=180) = [protein]-peptidylproline (omega=0)</text>
        <dbReference type="Rhea" id="RHEA:16237"/>
        <dbReference type="Rhea" id="RHEA-COMP:10747"/>
        <dbReference type="Rhea" id="RHEA-COMP:10748"/>
        <dbReference type="ChEBI" id="CHEBI:83833"/>
        <dbReference type="ChEBI" id="CHEBI:83834"/>
        <dbReference type="EC" id="5.2.1.8"/>
    </reaction>
</comment>
<keyword evidence="4 7" id="KW-0697">Rotamase</keyword>
<name>A0A5C0B688_9BURK</name>
<evidence type="ECO:0000256" key="7">
    <source>
        <dbReference type="HAMAP-Rule" id="MF_01183"/>
    </source>
</evidence>
<dbReference type="SUPFAM" id="SSF109998">
    <property type="entry name" value="Triger factor/SurA peptide-binding domain-like"/>
    <property type="match status" value="1"/>
</dbReference>
<evidence type="ECO:0000313" key="11">
    <source>
        <dbReference type="Proteomes" id="UP000325161"/>
    </source>
</evidence>
<dbReference type="GO" id="GO:0050821">
    <property type="term" value="P:protein stabilization"/>
    <property type="evidence" value="ECO:0007669"/>
    <property type="project" value="InterPro"/>
</dbReference>
<comment type="domain">
    <text evidence="7">The PPIase activity resides only in the second parvulin domain. The N-terminal region and the C-terminal tail are necessary and sufficient for the chaperone activity of SurA. The PPIase activity is dispensable for SurA to function as a chaperone. The N-terminal region and the C-terminal tail are also required for porin recognition.</text>
</comment>
<feature type="region of interest" description="Disordered" evidence="8">
    <location>
        <begin position="33"/>
        <end position="90"/>
    </location>
</feature>
<reference evidence="10 11" key="1">
    <citation type="submission" date="2019-08" db="EMBL/GenBank/DDBJ databases">
        <title>Amphibian skin-associated Pigmentiphaga: genome sequence and occurrence across geography and hosts.</title>
        <authorList>
            <person name="Bletz M.C."/>
            <person name="Bunk B."/>
            <person name="Sproeer C."/>
            <person name="Biwer P."/>
            <person name="Reiter S."/>
            <person name="Rabemananjara F.C.E."/>
            <person name="Schulz S."/>
            <person name="Overmann J."/>
            <person name="Vences M."/>
        </authorList>
    </citation>
    <scope>NUCLEOTIDE SEQUENCE [LARGE SCALE GENOMIC DNA]</scope>
    <source>
        <strain evidence="10 11">Mada1488</strain>
    </source>
</reference>
<feature type="domain" description="PpiC" evidence="9">
    <location>
        <begin position="357"/>
        <end position="455"/>
    </location>
</feature>
<keyword evidence="3 7" id="KW-0574">Periplasm</keyword>
<dbReference type="InterPro" id="IPR015391">
    <property type="entry name" value="SurA_N"/>
</dbReference>
<evidence type="ECO:0000256" key="6">
    <source>
        <dbReference type="ARBA" id="ARBA00023235"/>
    </source>
</evidence>
<evidence type="ECO:0000313" key="10">
    <source>
        <dbReference type="EMBL" id="QEI08127.1"/>
    </source>
</evidence>
<dbReference type="OrthoDB" id="14196at2"/>
<evidence type="ECO:0000256" key="5">
    <source>
        <dbReference type="ARBA" id="ARBA00023186"/>
    </source>
</evidence>
<evidence type="ECO:0000256" key="1">
    <source>
        <dbReference type="ARBA" id="ARBA00022729"/>
    </source>
</evidence>
<keyword evidence="1 7" id="KW-0732">Signal</keyword>
<dbReference type="Gene3D" id="1.10.4030.10">
    <property type="entry name" value="Porin chaperone SurA, peptide-binding domain"/>
    <property type="match status" value="1"/>
</dbReference>
<dbReference type="SUPFAM" id="SSF54534">
    <property type="entry name" value="FKBP-like"/>
    <property type="match status" value="2"/>
</dbReference>